<accession>L8GRI6</accession>
<feature type="compositionally biased region" description="Basic and acidic residues" evidence="1">
    <location>
        <begin position="234"/>
        <end position="252"/>
    </location>
</feature>
<dbReference type="AlphaFoldDB" id="L8GRI6"/>
<evidence type="ECO:0000313" key="3">
    <source>
        <dbReference type="Proteomes" id="UP000011083"/>
    </source>
</evidence>
<proteinExistence type="predicted"/>
<feature type="compositionally biased region" description="Low complexity" evidence="1">
    <location>
        <begin position="174"/>
        <end position="188"/>
    </location>
</feature>
<dbReference type="RefSeq" id="XP_004337588.1">
    <property type="nucleotide sequence ID" value="XM_004337540.1"/>
</dbReference>
<name>L8GRI6_ACACF</name>
<sequence length="345" mass="36228">MTSCSPPTPTKASLQSLVEEEDQELRGLQQESPLQLQESHQPSNTAAPLSPSSSSVSPFFISSASAPAVVTRRRASTIARASTEPSLAPSNLPELSLPPPLHPAAPSPSSPSSSSAPSPSNAASSAAITMIKARHSSKLASRRRSTALSSLRGTREGQPAGKEALAGLLDFLASPSGTSSSGSLTPTTIAEAQPTAQPQTLPAVHNTAQISLVGSATNSAEPKKEKKKKKEKKAKTNESDKKSEAPKKEKGSRSPGSAAKKGSKSPSEAKRTQPDRLAMAALLEREKLEWEKEVRTPTHKATGSADMATVKMMKKERRLSFTLRRRSSANLSAMVEQAGTALPDS</sequence>
<feature type="compositionally biased region" description="Low complexity" evidence="1">
    <location>
        <begin position="253"/>
        <end position="266"/>
    </location>
</feature>
<evidence type="ECO:0000313" key="2">
    <source>
        <dbReference type="EMBL" id="ELR15575.1"/>
    </source>
</evidence>
<reference evidence="2 3" key="1">
    <citation type="journal article" date="2013" name="Genome Biol.">
        <title>Genome of Acanthamoeba castellanii highlights extensive lateral gene transfer and early evolution of tyrosine kinase signaling.</title>
        <authorList>
            <person name="Clarke M."/>
            <person name="Lohan A.J."/>
            <person name="Liu B."/>
            <person name="Lagkouvardos I."/>
            <person name="Roy S."/>
            <person name="Zafar N."/>
            <person name="Bertelli C."/>
            <person name="Schilde C."/>
            <person name="Kianianmomeni A."/>
            <person name="Burglin T.R."/>
            <person name="Frech C."/>
            <person name="Turcotte B."/>
            <person name="Kopec K.O."/>
            <person name="Synnott J.M."/>
            <person name="Choo C."/>
            <person name="Paponov I."/>
            <person name="Finkler A."/>
            <person name="Soon Heng Tan C."/>
            <person name="Hutchins A.P."/>
            <person name="Weinmeier T."/>
            <person name="Rattei T."/>
            <person name="Chu J.S."/>
            <person name="Gimenez G."/>
            <person name="Irimia M."/>
            <person name="Rigden D.J."/>
            <person name="Fitzpatrick D.A."/>
            <person name="Lorenzo-Morales J."/>
            <person name="Bateman A."/>
            <person name="Chiu C.H."/>
            <person name="Tang P."/>
            <person name="Hegemann P."/>
            <person name="Fromm H."/>
            <person name="Raoult D."/>
            <person name="Greub G."/>
            <person name="Miranda-Saavedra D."/>
            <person name="Chen N."/>
            <person name="Nash P."/>
            <person name="Ginger M.L."/>
            <person name="Horn M."/>
            <person name="Schaap P."/>
            <person name="Caler L."/>
            <person name="Loftus B."/>
        </authorList>
    </citation>
    <scope>NUCLEOTIDE SEQUENCE [LARGE SCALE GENOMIC DNA]</scope>
    <source>
        <strain evidence="2 3">Neff</strain>
    </source>
</reference>
<dbReference type="VEuPathDB" id="AmoebaDB:ACA1_164350"/>
<feature type="compositionally biased region" description="Low complexity" evidence="1">
    <location>
        <begin position="28"/>
        <end position="95"/>
    </location>
</feature>
<feature type="compositionally biased region" description="Polar residues" evidence="1">
    <location>
        <begin position="194"/>
        <end position="220"/>
    </location>
</feature>
<dbReference type="OMA" id="SLCRIRF"/>
<dbReference type="Proteomes" id="UP000011083">
    <property type="component" value="Unassembled WGS sequence"/>
</dbReference>
<keyword evidence="3" id="KW-1185">Reference proteome</keyword>
<dbReference type="EMBL" id="KB008026">
    <property type="protein sequence ID" value="ELR15575.1"/>
    <property type="molecule type" value="Genomic_DNA"/>
</dbReference>
<feature type="region of interest" description="Disordered" evidence="1">
    <location>
        <begin position="1"/>
        <end position="312"/>
    </location>
</feature>
<feature type="compositionally biased region" description="Low complexity" evidence="1">
    <location>
        <begin position="110"/>
        <end position="127"/>
    </location>
</feature>
<gene>
    <name evidence="2" type="ORF">ACA1_164350</name>
</gene>
<feature type="compositionally biased region" description="Pro residues" evidence="1">
    <location>
        <begin position="96"/>
        <end position="109"/>
    </location>
</feature>
<feature type="compositionally biased region" description="Basic and acidic residues" evidence="1">
    <location>
        <begin position="283"/>
        <end position="296"/>
    </location>
</feature>
<dbReference type="KEGG" id="acan:ACA1_164350"/>
<feature type="compositionally biased region" description="Polar residues" evidence="1">
    <location>
        <begin position="1"/>
        <end position="16"/>
    </location>
</feature>
<protein>
    <submittedName>
        <fullName evidence="2">Uncharacterized protein</fullName>
    </submittedName>
</protein>
<dbReference type="GeneID" id="14916171"/>
<feature type="compositionally biased region" description="Basic residues" evidence="1">
    <location>
        <begin position="132"/>
        <end position="145"/>
    </location>
</feature>
<organism evidence="2 3">
    <name type="scientific">Acanthamoeba castellanii (strain ATCC 30010 / Neff)</name>
    <dbReference type="NCBI Taxonomy" id="1257118"/>
    <lineage>
        <taxon>Eukaryota</taxon>
        <taxon>Amoebozoa</taxon>
        <taxon>Discosea</taxon>
        <taxon>Longamoebia</taxon>
        <taxon>Centramoebida</taxon>
        <taxon>Acanthamoebidae</taxon>
        <taxon>Acanthamoeba</taxon>
    </lineage>
</organism>
<evidence type="ECO:0000256" key="1">
    <source>
        <dbReference type="SAM" id="MobiDB-lite"/>
    </source>
</evidence>